<evidence type="ECO:0000313" key="3">
    <source>
        <dbReference type="Proteomes" id="UP001162156"/>
    </source>
</evidence>
<sequence>MFSSFLTLLCCEFSDESLQGPPEKTNKEVGKDADKDDKRSSKKSEFIASIEDRDGATAIALSQHLISAMKENVIKVLI</sequence>
<keyword evidence="3" id="KW-1185">Reference proteome</keyword>
<evidence type="ECO:0000256" key="1">
    <source>
        <dbReference type="SAM" id="MobiDB-lite"/>
    </source>
</evidence>
<comment type="caution">
    <text evidence="2">The sequence shown here is derived from an EMBL/GenBank/DDBJ whole genome shotgun (WGS) entry which is preliminary data.</text>
</comment>
<name>A0AAV8XCW2_9CUCU</name>
<feature type="compositionally biased region" description="Basic and acidic residues" evidence="1">
    <location>
        <begin position="24"/>
        <end position="44"/>
    </location>
</feature>
<dbReference type="AlphaFoldDB" id="A0AAV8XCW2"/>
<gene>
    <name evidence="2" type="ORF">NQ314_012226</name>
</gene>
<organism evidence="2 3">
    <name type="scientific">Rhamnusium bicolor</name>
    <dbReference type="NCBI Taxonomy" id="1586634"/>
    <lineage>
        <taxon>Eukaryota</taxon>
        <taxon>Metazoa</taxon>
        <taxon>Ecdysozoa</taxon>
        <taxon>Arthropoda</taxon>
        <taxon>Hexapoda</taxon>
        <taxon>Insecta</taxon>
        <taxon>Pterygota</taxon>
        <taxon>Neoptera</taxon>
        <taxon>Endopterygota</taxon>
        <taxon>Coleoptera</taxon>
        <taxon>Polyphaga</taxon>
        <taxon>Cucujiformia</taxon>
        <taxon>Chrysomeloidea</taxon>
        <taxon>Cerambycidae</taxon>
        <taxon>Lepturinae</taxon>
        <taxon>Rhagiini</taxon>
        <taxon>Rhamnusium</taxon>
    </lineage>
</organism>
<proteinExistence type="predicted"/>
<feature type="region of interest" description="Disordered" evidence="1">
    <location>
        <begin position="16"/>
        <end position="44"/>
    </location>
</feature>
<accession>A0AAV8XCW2</accession>
<protein>
    <submittedName>
        <fullName evidence="2">Uncharacterized protein</fullName>
    </submittedName>
</protein>
<dbReference type="Proteomes" id="UP001162156">
    <property type="component" value="Unassembled WGS sequence"/>
</dbReference>
<dbReference type="EMBL" id="JANEYF010003404">
    <property type="protein sequence ID" value="KAJ8936611.1"/>
    <property type="molecule type" value="Genomic_DNA"/>
</dbReference>
<reference evidence="2" key="1">
    <citation type="journal article" date="2023" name="Insect Mol. Biol.">
        <title>Genome sequencing provides insights into the evolution of gene families encoding plant cell wall-degrading enzymes in longhorned beetles.</title>
        <authorList>
            <person name="Shin N.R."/>
            <person name="Okamura Y."/>
            <person name="Kirsch R."/>
            <person name="Pauchet Y."/>
        </authorList>
    </citation>
    <scope>NUCLEOTIDE SEQUENCE</scope>
    <source>
        <strain evidence="2">RBIC_L_NR</strain>
    </source>
</reference>
<evidence type="ECO:0000313" key="2">
    <source>
        <dbReference type="EMBL" id="KAJ8936611.1"/>
    </source>
</evidence>